<feature type="domain" description="Alpha/beta hydrolase fold-3" evidence="2">
    <location>
        <begin position="9"/>
        <end position="93"/>
    </location>
</feature>
<dbReference type="InterPro" id="IPR029058">
    <property type="entry name" value="AB_hydrolase_fold"/>
</dbReference>
<comment type="caution">
    <text evidence="3">The sequence shown here is derived from an EMBL/GenBank/DDBJ whole genome shotgun (WGS) entry which is preliminary data.</text>
</comment>
<dbReference type="Proteomes" id="UP001497480">
    <property type="component" value="Unassembled WGS sequence"/>
</dbReference>
<dbReference type="AlphaFoldDB" id="A0AAV1W2C1"/>
<gene>
    <name evidence="3" type="ORF">LLUT_LOCUS4072</name>
</gene>
<accession>A0AAV1W2C1</accession>
<keyword evidence="4" id="KW-1185">Reference proteome</keyword>
<dbReference type="SUPFAM" id="SSF53474">
    <property type="entry name" value="alpha/beta-Hydrolases"/>
    <property type="match status" value="1"/>
</dbReference>
<dbReference type="InterPro" id="IPR013094">
    <property type="entry name" value="AB_hydrolase_3"/>
</dbReference>
<reference evidence="3 4" key="1">
    <citation type="submission" date="2024-03" db="EMBL/GenBank/DDBJ databases">
        <authorList>
            <person name="Martinez-Hernandez J."/>
        </authorList>
    </citation>
    <scope>NUCLEOTIDE SEQUENCE [LARGE SCALE GENOMIC DNA]</scope>
</reference>
<comment type="similarity">
    <text evidence="1">Belongs to the 'GDXG' lipolytic enzyme family.</text>
</comment>
<evidence type="ECO:0000313" key="4">
    <source>
        <dbReference type="Proteomes" id="UP001497480"/>
    </source>
</evidence>
<protein>
    <recommendedName>
        <fullName evidence="2">Alpha/beta hydrolase fold-3 domain-containing protein</fullName>
    </recommendedName>
</protein>
<name>A0AAV1W2C1_LUPLU</name>
<evidence type="ECO:0000259" key="2">
    <source>
        <dbReference type="Pfam" id="PF07859"/>
    </source>
</evidence>
<organism evidence="3 4">
    <name type="scientific">Lupinus luteus</name>
    <name type="common">European yellow lupine</name>
    <dbReference type="NCBI Taxonomy" id="3873"/>
    <lineage>
        <taxon>Eukaryota</taxon>
        <taxon>Viridiplantae</taxon>
        <taxon>Streptophyta</taxon>
        <taxon>Embryophyta</taxon>
        <taxon>Tracheophyta</taxon>
        <taxon>Spermatophyta</taxon>
        <taxon>Magnoliopsida</taxon>
        <taxon>eudicotyledons</taxon>
        <taxon>Gunneridae</taxon>
        <taxon>Pentapetalae</taxon>
        <taxon>rosids</taxon>
        <taxon>fabids</taxon>
        <taxon>Fabales</taxon>
        <taxon>Fabaceae</taxon>
        <taxon>Papilionoideae</taxon>
        <taxon>50 kb inversion clade</taxon>
        <taxon>genistoids sensu lato</taxon>
        <taxon>core genistoids</taxon>
        <taxon>Genisteae</taxon>
        <taxon>Lupinus</taxon>
    </lineage>
</organism>
<evidence type="ECO:0000313" key="3">
    <source>
        <dbReference type="EMBL" id="CAL0303012.1"/>
    </source>
</evidence>
<proteinExistence type="inferred from homology"/>
<evidence type="ECO:0000256" key="1">
    <source>
        <dbReference type="ARBA" id="ARBA00010515"/>
    </source>
</evidence>
<dbReference type="EMBL" id="CAXHTB010000003">
    <property type="protein sequence ID" value="CAL0303012.1"/>
    <property type="molecule type" value="Genomic_DNA"/>
</dbReference>
<dbReference type="Gene3D" id="3.40.50.1820">
    <property type="entry name" value="alpha/beta hydrolase"/>
    <property type="match status" value="1"/>
</dbReference>
<sequence>MLIIPIVRNSAGATIAYQAGLNVAEEVDDFEPLKIRGLILRQPFFGGTKRSESELRLMNNKVMPLCVTDMMWDLALPIGANRDHEYCNLFVGNAPKKLYKIKELGI</sequence>
<dbReference type="Pfam" id="PF07859">
    <property type="entry name" value="Abhydrolase_3"/>
    <property type="match status" value="1"/>
</dbReference>